<dbReference type="PANTHER" id="PTHR38111">
    <property type="entry name" value="ZN(2)-C6 FUNGAL-TYPE DOMAIN-CONTAINING PROTEIN-RELATED"/>
    <property type="match status" value="1"/>
</dbReference>
<dbReference type="RefSeq" id="XP_059601628.1">
    <property type="nucleotide sequence ID" value="XM_059750306.1"/>
</dbReference>
<dbReference type="VEuPathDB" id="FungiDB:An11g05900"/>
<proteinExistence type="predicted"/>
<accession>A0AAJ8BQ48</accession>
<feature type="region of interest" description="Disordered" evidence="1">
    <location>
        <begin position="1"/>
        <end position="38"/>
    </location>
</feature>
<name>A0AAJ8BQ48_ASPNG</name>
<gene>
    <name evidence="2" type="ORF">An11g05900</name>
</gene>
<dbReference type="KEGG" id="ang:An11g05900"/>
<reference evidence="2" key="1">
    <citation type="submission" date="2025-02" db="EMBL/GenBank/DDBJ databases">
        <authorList>
            <consortium name="NCBI Genome Project"/>
        </authorList>
    </citation>
    <scope>NUCLEOTIDE SEQUENCE</scope>
</reference>
<dbReference type="InterPro" id="IPR053178">
    <property type="entry name" value="Osmoadaptation_assoc"/>
</dbReference>
<evidence type="ECO:0000313" key="2">
    <source>
        <dbReference type="RefSeq" id="XP_059601628.1"/>
    </source>
</evidence>
<dbReference type="GeneID" id="4984818"/>
<reference evidence="2" key="2">
    <citation type="submission" date="2025-08" db="UniProtKB">
        <authorList>
            <consortium name="RefSeq"/>
        </authorList>
    </citation>
    <scope>IDENTIFICATION</scope>
</reference>
<sequence length="430" mass="48318">MTPSVSASLPGSAGPVMLAPPPSRVMQHRHHESEEPLSMSELSAKEIYNEEFFGLVTEYFTPQYYSQEQYVRTDGHCSTLCSPWLETVPLLLDTSKSTPLLSVSLRTLGYSIITKENRDRRSNQWDLCRAQSYTKAVRSLKNKITEDDGGCNESAAAIISARERMATDSYKWLVPTSREGWIAHIRGIGRMMEMCGPESFARPVSHQLFIGFRPLVILEACISRQDTFLSSHEWRTIPFALLEPSPLQTLLSHGSILPSILQRVQSIDSLPLKDRRSECQSILADLINTLQELDIWEQSLQAAINGPLCWPITTCSSPARANSAVEGSLWFYSLPIATSLTHLWAFRAVCFSQIAHLLSSDPTLRTEAMRTCLNVSEMEDCRQQTFAFHRMVCQSMLYFKQSTLRFYGAAAVTLPLRVTQMALLLLPADS</sequence>
<organism evidence="2">
    <name type="scientific">Aspergillus niger</name>
    <dbReference type="NCBI Taxonomy" id="5061"/>
    <lineage>
        <taxon>Eukaryota</taxon>
        <taxon>Fungi</taxon>
        <taxon>Dikarya</taxon>
        <taxon>Ascomycota</taxon>
        <taxon>Pezizomycotina</taxon>
        <taxon>Eurotiomycetes</taxon>
        <taxon>Eurotiomycetidae</taxon>
        <taxon>Eurotiales</taxon>
        <taxon>Aspergillaceae</taxon>
        <taxon>Aspergillus</taxon>
        <taxon>Aspergillus subgen. Circumdati</taxon>
    </lineage>
</organism>
<evidence type="ECO:0000256" key="1">
    <source>
        <dbReference type="SAM" id="MobiDB-lite"/>
    </source>
</evidence>
<dbReference type="AlphaFoldDB" id="A0AAJ8BQ48"/>
<protein>
    <submittedName>
        <fullName evidence="2">Uncharacterized protein</fullName>
    </submittedName>
</protein>
<dbReference type="PANTHER" id="PTHR38111:SF9">
    <property type="entry name" value="ZN(2)-C6 FUNGAL-TYPE DOMAIN-CONTAINING PROTEIN"/>
    <property type="match status" value="1"/>
</dbReference>